<keyword evidence="2" id="KW-1133">Transmembrane helix</keyword>
<dbReference type="RefSeq" id="XP_067476490.1">
    <property type="nucleotide sequence ID" value="XM_067623064.1"/>
</dbReference>
<dbReference type="Proteomes" id="UP000184499">
    <property type="component" value="Unassembled WGS sequence"/>
</dbReference>
<dbReference type="AlphaFoldDB" id="A0A1L9UCA2"/>
<reference evidence="4" key="1">
    <citation type="journal article" date="2017" name="Genome Biol.">
        <title>Comparative genomics reveals high biological diversity and specific adaptations in the industrially and medically important fungal genus Aspergillus.</title>
        <authorList>
            <person name="de Vries R.P."/>
            <person name="Riley R."/>
            <person name="Wiebenga A."/>
            <person name="Aguilar-Osorio G."/>
            <person name="Amillis S."/>
            <person name="Uchima C.A."/>
            <person name="Anderluh G."/>
            <person name="Asadollahi M."/>
            <person name="Askin M."/>
            <person name="Barry K."/>
            <person name="Battaglia E."/>
            <person name="Bayram O."/>
            <person name="Benocci T."/>
            <person name="Braus-Stromeyer S.A."/>
            <person name="Caldana C."/>
            <person name="Canovas D."/>
            <person name="Cerqueira G.C."/>
            <person name="Chen F."/>
            <person name="Chen W."/>
            <person name="Choi C."/>
            <person name="Clum A."/>
            <person name="Dos Santos R.A."/>
            <person name="Damasio A.R."/>
            <person name="Diallinas G."/>
            <person name="Emri T."/>
            <person name="Fekete E."/>
            <person name="Flipphi M."/>
            <person name="Freyberg S."/>
            <person name="Gallo A."/>
            <person name="Gournas C."/>
            <person name="Habgood R."/>
            <person name="Hainaut M."/>
            <person name="Harispe M.L."/>
            <person name="Henrissat B."/>
            <person name="Hilden K.S."/>
            <person name="Hope R."/>
            <person name="Hossain A."/>
            <person name="Karabika E."/>
            <person name="Karaffa L."/>
            <person name="Karanyi Z."/>
            <person name="Krasevec N."/>
            <person name="Kuo A."/>
            <person name="Kusch H."/>
            <person name="LaButti K."/>
            <person name="Lagendijk E.L."/>
            <person name="Lapidus A."/>
            <person name="Levasseur A."/>
            <person name="Lindquist E."/>
            <person name="Lipzen A."/>
            <person name="Logrieco A.F."/>
            <person name="MacCabe A."/>
            <person name="Maekelae M.R."/>
            <person name="Malavazi I."/>
            <person name="Melin P."/>
            <person name="Meyer V."/>
            <person name="Mielnichuk N."/>
            <person name="Miskei M."/>
            <person name="Molnar A.P."/>
            <person name="Mule G."/>
            <person name="Ngan C.Y."/>
            <person name="Orejas M."/>
            <person name="Orosz E."/>
            <person name="Ouedraogo J.P."/>
            <person name="Overkamp K.M."/>
            <person name="Park H.-S."/>
            <person name="Perrone G."/>
            <person name="Piumi F."/>
            <person name="Punt P.J."/>
            <person name="Ram A.F."/>
            <person name="Ramon A."/>
            <person name="Rauscher S."/>
            <person name="Record E."/>
            <person name="Riano-Pachon D.M."/>
            <person name="Robert V."/>
            <person name="Roehrig J."/>
            <person name="Ruller R."/>
            <person name="Salamov A."/>
            <person name="Salih N.S."/>
            <person name="Samson R.A."/>
            <person name="Sandor E."/>
            <person name="Sanguinetti M."/>
            <person name="Schuetze T."/>
            <person name="Sepcic K."/>
            <person name="Shelest E."/>
            <person name="Sherlock G."/>
            <person name="Sophianopoulou V."/>
            <person name="Squina F.M."/>
            <person name="Sun H."/>
            <person name="Susca A."/>
            <person name="Todd R.B."/>
            <person name="Tsang A."/>
            <person name="Unkles S.E."/>
            <person name="van de Wiele N."/>
            <person name="van Rossen-Uffink D."/>
            <person name="Oliveira J.V."/>
            <person name="Vesth T.C."/>
            <person name="Visser J."/>
            <person name="Yu J.-H."/>
            <person name="Zhou M."/>
            <person name="Andersen M.R."/>
            <person name="Archer D.B."/>
            <person name="Baker S.E."/>
            <person name="Benoit I."/>
            <person name="Brakhage A.A."/>
            <person name="Braus G.H."/>
            <person name="Fischer R."/>
            <person name="Frisvad J.C."/>
            <person name="Goldman G.H."/>
            <person name="Houbraken J."/>
            <person name="Oakley B."/>
            <person name="Pocsi I."/>
            <person name="Scazzocchio C."/>
            <person name="Seiboth B."/>
            <person name="vanKuyk P.A."/>
            <person name="Wortman J."/>
            <person name="Dyer P.S."/>
            <person name="Grigoriev I.V."/>
        </authorList>
    </citation>
    <scope>NUCLEOTIDE SEQUENCE [LARGE SCALE GENOMIC DNA]</scope>
    <source>
        <strain evidence="4">CBS 101740 / IMI 381727 / IBT 21946</strain>
    </source>
</reference>
<keyword evidence="2" id="KW-0812">Transmembrane</keyword>
<evidence type="ECO:0000313" key="3">
    <source>
        <dbReference type="EMBL" id="OJJ69241.1"/>
    </source>
</evidence>
<name>A0A1L9UCA2_ASPBC</name>
<protein>
    <submittedName>
        <fullName evidence="3">Uncharacterized protein</fullName>
    </submittedName>
</protein>
<feature type="compositionally biased region" description="Pro residues" evidence="1">
    <location>
        <begin position="116"/>
        <end position="127"/>
    </location>
</feature>
<organism evidence="3 4">
    <name type="scientific">Aspergillus brasiliensis (strain CBS 101740 / IMI 381727 / IBT 21946)</name>
    <dbReference type="NCBI Taxonomy" id="767769"/>
    <lineage>
        <taxon>Eukaryota</taxon>
        <taxon>Fungi</taxon>
        <taxon>Dikarya</taxon>
        <taxon>Ascomycota</taxon>
        <taxon>Pezizomycotina</taxon>
        <taxon>Eurotiomycetes</taxon>
        <taxon>Eurotiomycetidae</taxon>
        <taxon>Eurotiales</taxon>
        <taxon>Aspergillaceae</taxon>
        <taxon>Aspergillus</taxon>
        <taxon>Aspergillus subgen. Circumdati</taxon>
    </lineage>
</organism>
<dbReference type="PROSITE" id="PS51257">
    <property type="entry name" value="PROKAR_LIPOPROTEIN"/>
    <property type="match status" value="1"/>
</dbReference>
<proteinExistence type="predicted"/>
<keyword evidence="2" id="KW-0472">Membrane</keyword>
<evidence type="ECO:0000313" key="4">
    <source>
        <dbReference type="Proteomes" id="UP000184499"/>
    </source>
</evidence>
<evidence type="ECO:0000256" key="1">
    <source>
        <dbReference type="SAM" id="MobiDB-lite"/>
    </source>
</evidence>
<keyword evidence="4" id="KW-1185">Reference proteome</keyword>
<dbReference type="VEuPathDB" id="FungiDB:ASPBRDRAFT_32957"/>
<sequence>MPVDLIKVIRPTQVTGCFSTTFASCNPFCIGAVLRRLWLQLGGRSMFSTVTASAVLFLLLSTYYGLASGGKAGTSIGRWFSGPGTAERDPEEPYLRKTNELEPELNGPSTVTSSRSPPPSASASAPPSPLPLLSLHRLAFHRSSATDHRQRAIILIRHPSSPIFLYCFPLSDHVAAPSPQGARCDAAAVIDFLTSVSVA</sequence>
<accession>A0A1L9UCA2</accession>
<evidence type="ECO:0000256" key="2">
    <source>
        <dbReference type="SAM" id="Phobius"/>
    </source>
</evidence>
<feature type="region of interest" description="Disordered" evidence="1">
    <location>
        <begin position="99"/>
        <end position="127"/>
    </location>
</feature>
<dbReference type="EMBL" id="KV878689">
    <property type="protein sequence ID" value="OJJ69241.1"/>
    <property type="molecule type" value="Genomic_DNA"/>
</dbReference>
<dbReference type="GeneID" id="93575552"/>
<gene>
    <name evidence="3" type="ORF">ASPBRDRAFT_32957</name>
</gene>
<feature type="transmembrane region" description="Helical" evidence="2">
    <location>
        <begin position="46"/>
        <end position="66"/>
    </location>
</feature>